<feature type="region of interest" description="Disordered" evidence="1">
    <location>
        <begin position="269"/>
        <end position="318"/>
    </location>
</feature>
<evidence type="ECO:0000313" key="3">
    <source>
        <dbReference type="Proteomes" id="UP000001307"/>
    </source>
</evidence>
<sequence length="318" mass="37514">MLKPYEERKCSVNGEILVNNYEIKNSAKETEAQTTSAEVNRNAILSTPVLDKFKSSLPVKQLGIINPSKSNFVMIKENGKMQTLECVVAVVNQPERKLKKILPKESTKIHLPQVPKSIEKVAKEPLKAEKKKKTTEERRLRDDETERKRKEKKEMRDLVKRVKDRERKERLAARKHKIDLKLGRGTVTEKEEEENFEKLSKKERETKLKALGIKAFKERWDRTEGLLWNCDTERWKESEKELCQKLREKYFMKASSKYQIWKPELFVIPEDTEESDDSDEHQDDNDKDDHQQCTMQPPMKKTRMFIPPRPDSESDEEI</sequence>
<dbReference type="InParanoid" id="E4Y253"/>
<gene>
    <name evidence="2" type="ORF">GSOID_T00016241001</name>
</gene>
<feature type="compositionally biased region" description="Acidic residues" evidence="1">
    <location>
        <begin position="270"/>
        <end position="286"/>
    </location>
</feature>
<dbReference type="EMBL" id="FN653765">
    <property type="protein sequence ID" value="CBY15947.1"/>
    <property type="molecule type" value="Genomic_DNA"/>
</dbReference>
<organism evidence="2">
    <name type="scientific">Oikopleura dioica</name>
    <name type="common">Tunicate</name>
    <dbReference type="NCBI Taxonomy" id="34765"/>
    <lineage>
        <taxon>Eukaryota</taxon>
        <taxon>Metazoa</taxon>
        <taxon>Chordata</taxon>
        <taxon>Tunicata</taxon>
        <taxon>Appendicularia</taxon>
        <taxon>Copelata</taxon>
        <taxon>Oikopleuridae</taxon>
        <taxon>Oikopleura</taxon>
    </lineage>
</organism>
<accession>E4Y253</accession>
<evidence type="ECO:0000313" key="2">
    <source>
        <dbReference type="EMBL" id="CBY15947.1"/>
    </source>
</evidence>
<protein>
    <submittedName>
        <fullName evidence="2">Uncharacterized protein</fullName>
    </submittedName>
</protein>
<proteinExistence type="predicted"/>
<keyword evidence="3" id="KW-1185">Reference proteome</keyword>
<name>E4Y253_OIKDI</name>
<evidence type="ECO:0000256" key="1">
    <source>
        <dbReference type="SAM" id="MobiDB-lite"/>
    </source>
</evidence>
<dbReference type="AlphaFoldDB" id="E4Y253"/>
<dbReference type="Proteomes" id="UP000001307">
    <property type="component" value="Unassembled WGS sequence"/>
</dbReference>
<feature type="region of interest" description="Disordered" evidence="1">
    <location>
        <begin position="120"/>
        <end position="158"/>
    </location>
</feature>
<reference evidence="2" key="1">
    <citation type="journal article" date="2010" name="Science">
        <title>Plasticity of animal genome architecture unmasked by rapid evolution of a pelagic tunicate.</title>
        <authorList>
            <person name="Denoeud F."/>
            <person name="Henriet S."/>
            <person name="Mungpakdee S."/>
            <person name="Aury J.M."/>
            <person name="Da Silva C."/>
            <person name="Brinkmann H."/>
            <person name="Mikhaleva J."/>
            <person name="Olsen L.C."/>
            <person name="Jubin C."/>
            <person name="Canestro C."/>
            <person name="Bouquet J.M."/>
            <person name="Danks G."/>
            <person name="Poulain J."/>
            <person name="Campsteijn C."/>
            <person name="Adamski M."/>
            <person name="Cross I."/>
            <person name="Yadetie F."/>
            <person name="Muffato M."/>
            <person name="Louis A."/>
            <person name="Butcher S."/>
            <person name="Tsagkogeorga G."/>
            <person name="Konrad A."/>
            <person name="Singh S."/>
            <person name="Jensen M.F."/>
            <person name="Cong E.H."/>
            <person name="Eikeseth-Otteraa H."/>
            <person name="Noel B."/>
            <person name="Anthouard V."/>
            <person name="Porcel B.M."/>
            <person name="Kachouri-Lafond R."/>
            <person name="Nishino A."/>
            <person name="Ugolini M."/>
            <person name="Chourrout P."/>
            <person name="Nishida H."/>
            <person name="Aasland R."/>
            <person name="Huzurbazar S."/>
            <person name="Westhof E."/>
            <person name="Delsuc F."/>
            <person name="Lehrach H."/>
            <person name="Reinhardt R."/>
            <person name="Weissenbach J."/>
            <person name="Roy S.W."/>
            <person name="Artiguenave F."/>
            <person name="Postlethwait J.H."/>
            <person name="Manak J.R."/>
            <person name="Thompson E.M."/>
            <person name="Jaillon O."/>
            <person name="Du Pasquier L."/>
            <person name="Boudinot P."/>
            <person name="Liberles D.A."/>
            <person name="Volff J.N."/>
            <person name="Philippe H."/>
            <person name="Lenhard B."/>
            <person name="Roest Crollius H."/>
            <person name="Wincker P."/>
            <person name="Chourrout D."/>
        </authorList>
    </citation>
    <scope>NUCLEOTIDE SEQUENCE [LARGE SCALE GENOMIC DNA]</scope>
</reference>